<evidence type="ECO:0000256" key="2">
    <source>
        <dbReference type="SAM" id="Phobius"/>
    </source>
</evidence>
<keyword evidence="2" id="KW-0472">Membrane</keyword>
<evidence type="ECO:0000313" key="4">
    <source>
        <dbReference type="Proteomes" id="UP001432401"/>
    </source>
</evidence>
<protein>
    <submittedName>
        <fullName evidence="3">DUF4229 domain-containing protein</fullName>
    </submittedName>
</protein>
<dbReference type="Pfam" id="PF14012">
    <property type="entry name" value="DUF4229"/>
    <property type="match status" value="1"/>
</dbReference>
<organism evidence="3 4">
    <name type="scientific">Nocardiopsis tropica</name>
    <dbReference type="NCBI Taxonomy" id="109330"/>
    <lineage>
        <taxon>Bacteria</taxon>
        <taxon>Bacillati</taxon>
        <taxon>Actinomycetota</taxon>
        <taxon>Actinomycetes</taxon>
        <taxon>Streptosporangiales</taxon>
        <taxon>Nocardiopsidaceae</taxon>
        <taxon>Nocardiopsis</taxon>
    </lineage>
</organism>
<feature type="compositionally biased region" description="Basic and acidic residues" evidence="1">
    <location>
        <begin position="116"/>
        <end position="131"/>
    </location>
</feature>
<dbReference type="RefSeq" id="WP_344177116.1">
    <property type="nucleotide sequence ID" value="NZ_JBEQNA010000006.1"/>
</dbReference>
<sequence>MRSWLTYTAARVGLFLAAFGVVYLFGARSWVALILAWLVSGLASYVLLSRLRDQLSARTVERLESRRGVNVGDRLSGGASREDDLQDAAASEPAGTPADAAPEEAGAGNAAGNADADAKRDEGAAAASKDT</sequence>
<gene>
    <name evidence="3" type="ORF">ABUK86_12640</name>
</gene>
<feature type="region of interest" description="Disordered" evidence="1">
    <location>
        <begin position="70"/>
        <end position="131"/>
    </location>
</feature>
<feature type="transmembrane region" description="Helical" evidence="2">
    <location>
        <begin position="7"/>
        <end position="24"/>
    </location>
</feature>
<dbReference type="EMBL" id="JBEQNB010000006">
    <property type="protein sequence ID" value="MES0834624.1"/>
    <property type="molecule type" value="Genomic_DNA"/>
</dbReference>
<keyword evidence="4" id="KW-1185">Reference proteome</keyword>
<reference evidence="3 4" key="1">
    <citation type="submission" date="2024-06" db="EMBL/GenBank/DDBJ databases">
        <authorList>
            <person name="Bataeva Y.V."/>
            <person name="Grigorian L.N."/>
            <person name="Solomentsev V.I."/>
        </authorList>
    </citation>
    <scope>NUCLEOTIDE SEQUENCE [LARGE SCALE GENOMIC DNA]</scope>
    <source>
        <strain evidence="4">SCPM-O-B-12605 (RCAM04882)</strain>
    </source>
</reference>
<evidence type="ECO:0000256" key="1">
    <source>
        <dbReference type="SAM" id="MobiDB-lite"/>
    </source>
</evidence>
<accession>A0ABV1ZU91</accession>
<proteinExistence type="predicted"/>
<dbReference type="InterPro" id="IPR025323">
    <property type="entry name" value="DUF4229"/>
</dbReference>
<dbReference type="Proteomes" id="UP001432401">
    <property type="component" value="Unassembled WGS sequence"/>
</dbReference>
<comment type="caution">
    <text evidence="3">The sequence shown here is derived from an EMBL/GenBank/DDBJ whole genome shotgun (WGS) entry which is preliminary data.</text>
</comment>
<evidence type="ECO:0000313" key="3">
    <source>
        <dbReference type="EMBL" id="MES0834624.1"/>
    </source>
</evidence>
<name>A0ABV1ZU91_9ACTN</name>
<keyword evidence="2" id="KW-1133">Transmembrane helix</keyword>
<feature type="transmembrane region" description="Helical" evidence="2">
    <location>
        <begin position="30"/>
        <end position="48"/>
    </location>
</feature>
<feature type="compositionally biased region" description="Low complexity" evidence="1">
    <location>
        <begin position="92"/>
        <end position="115"/>
    </location>
</feature>
<keyword evidence="2" id="KW-0812">Transmembrane</keyword>